<dbReference type="GO" id="GO:0003700">
    <property type="term" value="F:DNA-binding transcription factor activity"/>
    <property type="evidence" value="ECO:0007669"/>
    <property type="project" value="InterPro"/>
</dbReference>
<feature type="region of interest" description="Disordered" evidence="2">
    <location>
        <begin position="76"/>
        <end position="111"/>
    </location>
</feature>
<gene>
    <name evidence="4" type="ORF">D0Z07_7558</name>
</gene>
<evidence type="ECO:0000313" key="4">
    <source>
        <dbReference type="EMBL" id="KAG0646449.1"/>
    </source>
</evidence>
<dbReference type="Proteomes" id="UP000785200">
    <property type="component" value="Unassembled WGS sequence"/>
</dbReference>
<feature type="coiled-coil region" evidence="1">
    <location>
        <begin position="174"/>
        <end position="201"/>
    </location>
</feature>
<feature type="domain" description="BZIP" evidence="3">
    <location>
        <begin position="148"/>
        <end position="162"/>
    </location>
</feature>
<dbReference type="Gene3D" id="1.20.5.170">
    <property type="match status" value="1"/>
</dbReference>
<organism evidence="4 5">
    <name type="scientific">Hyphodiscus hymeniophilus</name>
    <dbReference type="NCBI Taxonomy" id="353542"/>
    <lineage>
        <taxon>Eukaryota</taxon>
        <taxon>Fungi</taxon>
        <taxon>Dikarya</taxon>
        <taxon>Ascomycota</taxon>
        <taxon>Pezizomycotina</taxon>
        <taxon>Leotiomycetes</taxon>
        <taxon>Helotiales</taxon>
        <taxon>Hyphodiscaceae</taxon>
        <taxon>Hyphodiscus</taxon>
    </lineage>
</organism>
<proteinExistence type="predicted"/>
<reference evidence="4" key="1">
    <citation type="submission" date="2019-07" db="EMBL/GenBank/DDBJ databases">
        <title>Hyphodiscus hymeniophilus genome sequencing and assembly.</title>
        <authorList>
            <person name="Kramer G."/>
            <person name="Nodwell J."/>
        </authorList>
    </citation>
    <scope>NUCLEOTIDE SEQUENCE</scope>
    <source>
        <strain evidence="4">ATCC 34498</strain>
    </source>
</reference>
<comment type="caution">
    <text evidence="4">The sequence shown here is derived from an EMBL/GenBank/DDBJ whole genome shotgun (WGS) entry which is preliminary data.</text>
</comment>
<evidence type="ECO:0000313" key="5">
    <source>
        <dbReference type="Proteomes" id="UP000785200"/>
    </source>
</evidence>
<protein>
    <submittedName>
        <fullName evidence="4">Regulatory cys-3</fullName>
    </submittedName>
</protein>
<dbReference type="InterPro" id="IPR004827">
    <property type="entry name" value="bZIP"/>
</dbReference>
<dbReference type="InterPro" id="IPR046347">
    <property type="entry name" value="bZIP_sf"/>
</dbReference>
<dbReference type="EMBL" id="VNKQ01000015">
    <property type="protein sequence ID" value="KAG0646449.1"/>
    <property type="molecule type" value="Genomic_DNA"/>
</dbReference>
<evidence type="ECO:0000256" key="2">
    <source>
        <dbReference type="SAM" id="MobiDB-lite"/>
    </source>
</evidence>
<keyword evidence="5" id="KW-1185">Reference proteome</keyword>
<accession>A0A9P6VEM8</accession>
<dbReference type="Pfam" id="PF07716">
    <property type="entry name" value="bZIP_2"/>
    <property type="match status" value="1"/>
</dbReference>
<evidence type="ECO:0000256" key="1">
    <source>
        <dbReference type="SAM" id="Coils"/>
    </source>
</evidence>
<dbReference type="SUPFAM" id="SSF57959">
    <property type="entry name" value="Leucine zipper domain"/>
    <property type="match status" value="1"/>
</dbReference>
<sequence length="235" mass="26079">MSHLQGSVSLSTDKEASPLDYGALDMPDLPRHPSSQAQPIRSLELLASTPTTQYYGPEIPQSDVLPRSPLNAVWDGRQSFQQAHQSLIGGQEPDQQPCYSTASSSSAQSPSMVPLYTHLNYHDHALPEDPSAVEDSNSQVQVVEPTLKRQRNTAASARFRAKKKRNDEIQARNAREREGVINRLENRVTELETENRWLKDLLIDKAEANVRKTSRVIADDRKGSEHKDGVGTSSA</sequence>
<dbReference type="AlphaFoldDB" id="A0A9P6VEM8"/>
<dbReference type="CDD" id="cd14705">
    <property type="entry name" value="bZIP_Zip1"/>
    <property type="match status" value="1"/>
</dbReference>
<name>A0A9P6VEM8_9HELO</name>
<feature type="compositionally biased region" description="Basic and acidic residues" evidence="2">
    <location>
        <begin position="217"/>
        <end position="229"/>
    </location>
</feature>
<feature type="region of interest" description="Disordered" evidence="2">
    <location>
        <begin position="215"/>
        <end position="235"/>
    </location>
</feature>
<keyword evidence="1" id="KW-0175">Coiled coil</keyword>
<feature type="compositionally biased region" description="Polar residues" evidence="2">
    <location>
        <begin position="1"/>
        <end position="11"/>
    </location>
</feature>
<feature type="region of interest" description="Disordered" evidence="2">
    <location>
        <begin position="1"/>
        <end position="39"/>
    </location>
</feature>
<feature type="compositionally biased region" description="Low complexity" evidence="2">
    <location>
        <begin position="100"/>
        <end position="111"/>
    </location>
</feature>
<evidence type="ECO:0000259" key="3">
    <source>
        <dbReference type="PROSITE" id="PS00036"/>
    </source>
</evidence>
<dbReference type="PROSITE" id="PS00036">
    <property type="entry name" value="BZIP_BASIC"/>
    <property type="match status" value="1"/>
</dbReference>
<dbReference type="OrthoDB" id="1939598at2759"/>